<comment type="subcellular location">
    <subcellularLocation>
        <location evidence="2">Cytoplasm</location>
    </subcellularLocation>
    <subcellularLocation>
        <location evidence="1">Nucleus</location>
    </subcellularLocation>
</comment>
<dbReference type="RefSeq" id="XP_015910231.1">
    <property type="nucleotide sequence ID" value="XM_016054745.3"/>
</dbReference>
<keyword evidence="3" id="KW-0963">Cytoplasm</keyword>
<dbReference type="OMA" id="MTEAPWN"/>
<protein>
    <submittedName>
        <fullName evidence="11">Actin-like protein 6A</fullName>
    </submittedName>
</protein>
<dbReference type="RefSeq" id="XP_015910232.1">
    <property type="nucleotide sequence ID" value="XM_016054746.3"/>
</dbReference>
<evidence type="ECO:0000256" key="10">
    <source>
        <dbReference type="RuleBase" id="RU000487"/>
    </source>
</evidence>
<dbReference type="PROSITE" id="PS00432">
    <property type="entry name" value="ACTINS_2"/>
    <property type="match status" value="1"/>
</dbReference>
<dbReference type="PRINTS" id="PR00190">
    <property type="entry name" value="ACTIN"/>
</dbReference>
<evidence type="ECO:0000256" key="9">
    <source>
        <dbReference type="ARBA" id="ARBA00023242"/>
    </source>
</evidence>
<keyword evidence="7" id="KW-0804">Transcription</keyword>
<evidence type="ECO:0000256" key="2">
    <source>
        <dbReference type="ARBA" id="ARBA00004496"/>
    </source>
</evidence>
<dbReference type="OrthoDB" id="5132116at2759"/>
<name>A0A2L2Y446_PARTP</name>
<comment type="similarity">
    <text evidence="10">Belongs to the actin family.</text>
</comment>
<dbReference type="SMART" id="SM00268">
    <property type="entry name" value="ACTIN"/>
    <property type="match status" value="1"/>
</dbReference>
<dbReference type="GeneID" id="107441474"/>
<dbReference type="InterPro" id="IPR004000">
    <property type="entry name" value="Actin"/>
</dbReference>
<dbReference type="Gene3D" id="3.90.640.10">
    <property type="entry name" value="Actin, Chain A, domain 4"/>
    <property type="match status" value="1"/>
</dbReference>
<dbReference type="Gene3D" id="3.30.420.40">
    <property type="match status" value="2"/>
</dbReference>
<evidence type="ECO:0000256" key="1">
    <source>
        <dbReference type="ARBA" id="ARBA00004123"/>
    </source>
</evidence>
<dbReference type="SUPFAM" id="SSF53067">
    <property type="entry name" value="Actin-like ATPase domain"/>
    <property type="match status" value="2"/>
</dbReference>
<organism evidence="11">
    <name type="scientific">Parasteatoda tepidariorum</name>
    <name type="common">Common house spider</name>
    <name type="synonym">Achaearanea tepidariorum</name>
    <dbReference type="NCBI Taxonomy" id="114398"/>
    <lineage>
        <taxon>Eukaryota</taxon>
        <taxon>Metazoa</taxon>
        <taxon>Ecdysozoa</taxon>
        <taxon>Arthropoda</taxon>
        <taxon>Chelicerata</taxon>
        <taxon>Arachnida</taxon>
        <taxon>Araneae</taxon>
        <taxon>Araneomorphae</taxon>
        <taxon>Entelegynae</taxon>
        <taxon>Araneoidea</taxon>
        <taxon>Theridiidae</taxon>
        <taxon>Parasteatoda</taxon>
    </lineage>
</organism>
<dbReference type="EMBL" id="IAAA01008243">
    <property type="protein sequence ID" value="LAA02928.1"/>
    <property type="molecule type" value="mRNA"/>
</dbReference>
<keyword evidence="6" id="KW-0805">Transcription regulation</keyword>
<reference evidence="11" key="1">
    <citation type="journal article" date="2016" name="Mol. Ecol. Resour.">
        <title>Evaluation of the impact of RNA preservation methods of spiders for de novo transcriptome assembly.</title>
        <authorList>
            <person name="Kono N."/>
            <person name="Nakamura H."/>
            <person name="Ito Y."/>
            <person name="Tomita M."/>
            <person name="Arakawa K."/>
        </authorList>
    </citation>
    <scope>NUCLEOTIDE SEQUENCE</scope>
    <source>
        <tissue evidence="11">Whole body</tissue>
    </source>
</reference>
<keyword evidence="5" id="KW-0524">Neurogenesis</keyword>
<evidence type="ECO:0000256" key="4">
    <source>
        <dbReference type="ARBA" id="ARBA00022853"/>
    </source>
</evidence>
<dbReference type="FunFam" id="3.30.420.40:FF:000375">
    <property type="entry name" value="Actin-related protein 8"/>
    <property type="match status" value="1"/>
</dbReference>
<evidence type="ECO:0000256" key="5">
    <source>
        <dbReference type="ARBA" id="ARBA00022902"/>
    </source>
</evidence>
<keyword evidence="4" id="KW-0156">Chromatin regulator</keyword>
<evidence type="ECO:0000256" key="7">
    <source>
        <dbReference type="ARBA" id="ARBA00023163"/>
    </source>
</evidence>
<evidence type="ECO:0000256" key="8">
    <source>
        <dbReference type="ARBA" id="ARBA00023212"/>
    </source>
</evidence>
<dbReference type="FunFam" id="3.30.420.40:FF:000502">
    <property type="entry name" value="Actin-Related Proteins"/>
    <property type="match status" value="1"/>
</dbReference>
<dbReference type="KEGG" id="ptep:107441474"/>
<dbReference type="Pfam" id="PF00022">
    <property type="entry name" value="Actin"/>
    <property type="match status" value="1"/>
</dbReference>
<accession>A0A2L2Y446</accession>
<dbReference type="CDD" id="cd13395">
    <property type="entry name" value="ASKHA_NBD_Arp4_ACTL6-like"/>
    <property type="match status" value="1"/>
</dbReference>
<dbReference type="InterPro" id="IPR004001">
    <property type="entry name" value="Actin_CS"/>
</dbReference>
<evidence type="ECO:0000313" key="11">
    <source>
        <dbReference type="EMBL" id="LAA02933.1"/>
    </source>
</evidence>
<dbReference type="PANTHER" id="PTHR11937">
    <property type="entry name" value="ACTIN"/>
    <property type="match status" value="1"/>
</dbReference>
<dbReference type="AlphaFoldDB" id="A0A2L2Y446"/>
<dbReference type="GO" id="GO:0005737">
    <property type="term" value="C:cytoplasm"/>
    <property type="evidence" value="ECO:0007669"/>
    <property type="project" value="UniProtKB-SubCell"/>
</dbReference>
<sequence>MSGGVYGGDEVGALVFDFGHYSIRAGYAGEDTPKADIPTMCGVLEENVSDAMEVNGNNTSSESASQKKYYIDTTSIHVPRKGMEMVSFLKDGMVEDWDLFERVLDYVYSKHIKSEPHLHPVLMSETSWNARSKREKLTELMFEKYNIPAFFLSKNAVLAAFANGRSTGIVVDSGASTTSAVPVHDGYVLAQAIVKSPLAGDFISMQCKQYLEEHHMEIIPTYMIGSKEAVKENDQPKWTKKSTLPDVNKSWHNYMVKEVLQDFQSSILQVYETPYEKEAVENLPTTHYEFPNGYNQDFGTERFQIPEALFDPTNIKGITGTAIGAAQVVTTSVGMCDIDVRPSLYGGVILTGGNTLIQGFTERLNRDLSAKTPPSMRLKVISSNNAAERRFSSWIGGSILASLGTFQQMWITKQEYDEGGKSQVERKCP</sequence>
<dbReference type="EMBL" id="IAAA01008244">
    <property type="protein sequence ID" value="LAA02933.1"/>
    <property type="molecule type" value="mRNA"/>
</dbReference>
<evidence type="ECO:0000256" key="6">
    <source>
        <dbReference type="ARBA" id="ARBA00023015"/>
    </source>
</evidence>
<dbReference type="GO" id="GO:0007399">
    <property type="term" value="P:nervous system development"/>
    <property type="evidence" value="ECO:0007669"/>
    <property type="project" value="UniProtKB-KW"/>
</dbReference>
<dbReference type="RefSeq" id="XP_042901620.1">
    <property type="nucleotide sequence ID" value="XM_043045686.2"/>
</dbReference>
<dbReference type="GO" id="GO:0006325">
    <property type="term" value="P:chromatin organization"/>
    <property type="evidence" value="ECO:0007669"/>
    <property type="project" value="UniProtKB-KW"/>
</dbReference>
<dbReference type="InterPro" id="IPR043129">
    <property type="entry name" value="ATPase_NBD"/>
</dbReference>
<dbReference type="GO" id="GO:0005634">
    <property type="term" value="C:nucleus"/>
    <property type="evidence" value="ECO:0007669"/>
    <property type="project" value="UniProtKB-SubCell"/>
</dbReference>
<proteinExistence type="evidence at transcript level"/>
<dbReference type="Gene3D" id="2.30.36.70">
    <property type="entry name" value="Actin, Chain A, domain 2"/>
    <property type="match status" value="1"/>
</dbReference>
<keyword evidence="8" id="KW-0206">Cytoskeleton</keyword>
<evidence type="ECO:0000256" key="3">
    <source>
        <dbReference type="ARBA" id="ARBA00022490"/>
    </source>
</evidence>
<dbReference type="FunFam" id="3.90.640.10:FF:000009">
    <property type="entry name" value="Actin-like 6A, isoform CRA_a"/>
    <property type="match status" value="1"/>
</dbReference>
<keyword evidence="9" id="KW-0539">Nucleus</keyword>
<dbReference type="FunFam" id="3.30.420.40:FF:000058">
    <property type="entry name" value="Putative actin-related protein 5"/>
    <property type="match status" value="1"/>
</dbReference>